<evidence type="ECO:0000256" key="3">
    <source>
        <dbReference type="ARBA" id="ARBA00022475"/>
    </source>
</evidence>
<keyword evidence="11" id="KW-0325">Glycoprotein</keyword>
<evidence type="ECO:0000256" key="11">
    <source>
        <dbReference type="ARBA" id="ARBA00023180"/>
    </source>
</evidence>
<evidence type="ECO:0000256" key="4">
    <source>
        <dbReference type="ARBA" id="ARBA00022614"/>
    </source>
</evidence>
<keyword evidence="3" id="KW-1003">Cell membrane</keyword>
<dbReference type="EMBL" id="VEPZ02000220">
    <property type="protein sequence ID" value="KAE8729661.1"/>
    <property type="molecule type" value="Genomic_DNA"/>
</dbReference>
<name>A0A6A3CR37_HIBSY</name>
<evidence type="ECO:0000256" key="6">
    <source>
        <dbReference type="ARBA" id="ARBA00022729"/>
    </source>
</evidence>
<dbReference type="Pfam" id="PF23598">
    <property type="entry name" value="LRR_14"/>
    <property type="match status" value="1"/>
</dbReference>
<dbReference type="Pfam" id="PF00560">
    <property type="entry name" value="LRR_1"/>
    <property type="match status" value="3"/>
</dbReference>
<keyword evidence="4" id="KW-0433">Leucine-rich repeat</keyword>
<comment type="caution">
    <text evidence="14">The sequence shown here is derived from an EMBL/GenBank/DDBJ whole genome shotgun (WGS) entry which is preliminary data.</text>
</comment>
<evidence type="ECO:0000259" key="13">
    <source>
        <dbReference type="Pfam" id="PF23598"/>
    </source>
</evidence>
<evidence type="ECO:0000256" key="5">
    <source>
        <dbReference type="ARBA" id="ARBA00022692"/>
    </source>
</evidence>
<evidence type="ECO:0000256" key="2">
    <source>
        <dbReference type="ARBA" id="ARBA00009592"/>
    </source>
</evidence>
<dbReference type="FunFam" id="3.80.10.10:FF:000111">
    <property type="entry name" value="LRR receptor-like serine/threonine-protein kinase ERECTA"/>
    <property type="match status" value="1"/>
</dbReference>
<dbReference type="PRINTS" id="PR00019">
    <property type="entry name" value="LEURICHRPT"/>
</dbReference>
<evidence type="ECO:0000256" key="10">
    <source>
        <dbReference type="ARBA" id="ARBA00023170"/>
    </source>
</evidence>
<dbReference type="InterPro" id="IPR032675">
    <property type="entry name" value="LRR_dom_sf"/>
</dbReference>
<keyword evidence="8 12" id="KW-1133">Transmembrane helix</keyword>
<comment type="subcellular location">
    <subcellularLocation>
        <location evidence="1">Cell membrane</location>
        <topology evidence="1">Single-pass type I membrane protein</topology>
    </subcellularLocation>
</comment>
<dbReference type="InterPro" id="IPR055414">
    <property type="entry name" value="LRR_R13L4/SHOC2-like"/>
</dbReference>
<keyword evidence="7" id="KW-0677">Repeat</keyword>
<evidence type="ECO:0000256" key="8">
    <source>
        <dbReference type="ARBA" id="ARBA00022989"/>
    </source>
</evidence>
<evidence type="ECO:0000313" key="15">
    <source>
        <dbReference type="Proteomes" id="UP000436088"/>
    </source>
</evidence>
<dbReference type="PANTHER" id="PTHR48061:SF12">
    <property type="entry name" value="DISEASE RESISTANCE LIKE PROTEIN"/>
    <property type="match status" value="1"/>
</dbReference>
<evidence type="ECO:0000256" key="12">
    <source>
        <dbReference type="SAM" id="Phobius"/>
    </source>
</evidence>
<evidence type="ECO:0000313" key="14">
    <source>
        <dbReference type="EMBL" id="KAE8729661.1"/>
    </source>
</evidence>
<gene>
    <name evidence="14" type="ORF">F3Y22_tig00003435pilonHSYRG00025</name>
</gene>
<accession>A0A6A3CR37</accession>
<dbReference type="PANTHER" id="PTHR48061">
    <property type="entry name" value="LEUCINE-RICH REPEAT RECEPTOR PROTEIN KINASE EMS1-LIKE-RELATED"/>
    <property type="match status" value="1"/>
</dbReference>
<protein>
    <submittedName>
        <fullName evidence="14">Ceramide kinase-like</fullName>
    </submittedName>
</protein>
<reference evidence="14" key="1">
    <citation type="submission" date="2019-09" db="EMBL/GenBank/DDBJ databases">
        <title>Draft genome information of white flower Hibiscus syriacus.</title>
        <authorList>
            <person name="Kim Y.-M."/>
        </authorList>
    </citation>
    <scope>NUCLEOTIDE SEQUENCE [LARGE SCALE GENOMIC DNA]</scope>
    <source>
        <strain evidence="14">YM2019G1</strain>
    </source>
</reference>
<keyword evidence="10" id="KW-0675">Receptor</keyword>
<dbReference type="InterPro" id="IPR001611">
    <property type="entry name" value="Leu-rich_rpt"/>
</dbReference>
<dbReference type="InterPro" id="IPR046956">
    <property type="entry name" value="RLP23-like"/>
</dbReference>
<keyword evidence="9 12" id="KW-0472">Membrane</keyword>
<evidence type="ECO:0000256" key="9">
    <source>
        <dbReference type="ARBA" id="ARBA00023136"/>
    </source>
</evidence>
<dbReference type="AlphaFoldDB" id="A0A6A3CR37"/>
<proteinExistence type="inferred from homology"/>
<feature type="domain" description="Disease resistance R13L4/SHOC-2-like LRR" evidence="13">
    <location>
        <begin position="62"/>
        <end position="249"/>
    </location>
</feature>
<dbReference type="Pfam" id="PF13855">
    <property type="entry name" value="LRR_8"/>
    <property type="match status" value="2"/>
</dbReference>
<keyword evidence="15" id="KW-1185">Reference proteome</keyword>
<dbReference type="FunFam" id="3.80.10.10:FF:000041">
    <property type="entry name" value="LRR receptor-like serine/threonine-protein kinase ERECTA"/>
    <property type="match status" value="1"/>
</dbReference>
<organism evidence="14 15">
    <name type="scientific">Hibiscus syriacus</name>
    <name type="common">Rose of Sharon</name>
    <dbReference type="NCBI Taxonomy" id="106335"/>
    <lineage>
        <taxon>Eukaryota</taxon>
        <taxon>Viridiplantae</taxon>
        <taxon>Streptophyta</taxon>
        <taxon>Embryophyta</taxon>
        <taxon>Tracheophyta</taxon>
        <taxon>Spermatophyta</taxon>
        <taxon>Magnoliopsida</taxon>
        <taxon>eudicotyledons</taxon>
        <taxon>Gunneridae</taxon>
        <taxon>Pentapetalae</taxon>
        <taxon>rosids</taxon>
        <taxon>malvids</taxon>
        <taxon>Malvales</taxon>
        <taxon>Malvaceae</taxon>
        <taxon>Malvoideae</taxon>
        <taxon>Hibiscus</taxon>
    </lineage>
</organism>
<keyword evidence="6" id="KW-0732">Signal</keyword>
<dbReference type="GO" id="GO:0016301">
    <property type="term" value="F:kinase activity"/>
    <property type="evidence" value="ECO:0007669"/>
    <property type="project" value="UniProtKB-KW"/>
</dbReference>
<dbReference type="Proteomes" id="UP000436088">
    <property type="component" value="Unassembled WGS sequence"/>
</dbReference>
<feature type="transmembrane region" description="Helical" evidence="12">
    <location>
        <begin position="649"/>
        <end position="671"/>
    </location>
</feature>
<keyword evidence="5 12" id="KW-0812">Transmembrane</keyword>
<sequence>MASPVPSVLANFSKLTSLYLEGCGLQGMFPSAIFQLPKLETIWLLHNHVLTGYLPEFSFSNNLKTLALWNTSFSGELPASIENLDSMEFLGLGHCNFTGLVPSTLGNLPNLKFLDLAINSFRGSVSPTLANLTKLDYLDLGSNYFTGFIPPELTNLTQLTDLDLQQNMLQGSVPSSLFRLNNSNATGAQLVDIGLRYCHLTEFPYFLRNQHRLQLLDLSSNNIKGQIPQWMSKVSVETLFFLDLSNNSLTGFVEFPIVLPWSKLQYLKLDSNILQGSLPVPPMSTLFYSISNNSLSGEIPQLLCNVSTLSILDVSQNNLTGNMPMCLSNFSKLLLVLRVRSNNLQGPIPSGWTSGNRLKMIDLGRNNLQGGIPKSLMACRMLEYLDLGNNQIRDGFPSWLGSLPQLNILILSSNALYGTIGDPTSNVIVFPKLRVIDLSHNGFNGTLPSGYFERWITMTSLDGKNSQASYMVENSNMKINDMQVPRTYAYSMTITNKGTEMQYPKIIKTLAAIDFSCNRFDGEIPESIGNLKELQLLNFSNNNLVGGIPKAIAKLTNLEALDLSRNKLEGRIPLELSPGLNFLEFLNLSHNHLTGIIPQGHQFDTFQSSSFEGNPGLCGKQLLKECNTNSGGLPTPSSTSSEESGSLDWIAIFLGYGCGFLFGTVIGNVVIKRKYDWFTKTFSKIHGSTRMS</sequence>
<dbReference type="SMART" id="SM00369">
    <property type="entry name" value="LRR_TYP"/>
    <property type="match status" value="8"/>
</dbReference>
<evidence type="ECO:0000256" key="7">
    <source>
        <dbReference type="ARBA" id="ARBA00022737"/>
    </source>
</evidence>
<dbReference type="InterPro" id="IPR003591">
    <property type="entry name" value="Leu-rich_rpt_typical-subtyp"/>
</dbReference>
<dbReference type="GO" id="GO:0005886">
    <property type="term" value="C:plasma membrane"/>
    <property type="evidence" value="ECO:0007669"/>
    <property type="project" value="UniProtKB-SubCell"/>
</dbReference>
<dbReference type="FunFam" id="3.80.10.10:FF:000095">
    <property type="entry name" value="LRR receptor-like serine/threonine-protein kinase GSO1"/>
    <property type="match status" value="1"/>
</dbReference>
<dbReference type="SUPFAM" id="SSF52058">
    <property type="entry name" value="L domain-like"/>
    <property type="match status" value="2"/>
</dbReference>
<dbReference type="Gene3D" id="3.80.10.10">
    <property type="entry name" value="Ribonuclease Inhibitor"/>
    <property type="match status" value="2"/>
</dbReference>
<comment type="similarity">
    <text evidence="2">Belongs to the RLP family.</text>
</comment>
<evidence type="ECO:0000256" key="1">
    <source>
        <dbReference type="ARBA" id="ARBA00004251"/>
    </source>
</evidence>